<evidence type="ECO:0000256" key="1">
    <source>
        <dbReference type="ARBA" id="ARBA00004370"/>
    </source>
</evidence>
<dbReference type="InterPro" id="IPR001799">
    <property type="entry name" value="Ephrin_RBD"/>
</dbReference>
<keyword evidence="3" id="KW-0472">Membrane</keyword>
<dbReference type="STRING" id="299467.A0A443SNM4"/>
<evidence type="ECO:0000256" key="4">
    <source>
        <dbReference type="ARBA" id="ARBA00023157"/>
    </source>
</evidence>
<keyword evidence="5" id="KW-0325">Glycoprotein</keyword>
<evidence type="ECO:0000256" key="8">
    <source>
        <dbReference type="SAM" id="SignalP"/>
    </source>
</evidence>
<gene>
    <name evidence="10" type="ORF">B4U80_02532</name>
</gene>
<evidence type="ECO:0000259" key="9">
    <source>
        <dbReference type="PROSITE" id="PS51551"/>
    </source>
</evidence>
<evidence type="ECO:0000256" key="5">
    <source>
        <dbReference type="ARBA" id="ARBA00023180"/>
    </source>
</evidence>
<keyword evidence="2 8" id="KW-0732">Signal</keyword>
<feature type="signal peptide" evidence="8">
    <location>
        <begin position="1"/>
        <end position="24"/>
    </location>
</feature>
<dbReference type="EMBL" id="NCKV01001051">
    <property type="protein sequence ID" value="RWS29139.1"/>
    <property type="molecule type" value="Genomic_DNA"/>
</dbReference>
<reference evidence="10 11" key="1">
    <citation type="journal article" date="2018" name="Gigascience">
        <title>Genomes of trombidid mites reveal novel predicted allergens and laterally-transferred genes associated with secondary metabolism.</title>
        <authorList>
            <person name="Dong X."/>
            <person name="Chaisiri K."/>
            <person name="Xia D."/>
            <person name="Armstrong S.D."/>
            <person name="Fang Y."/>
            <person name="Donnelly M.J."/>
            <person name="Kadowaki T."/>
            <person name="McGarry J.W."/>
            <person name="Darby A.C."/>
            <person name="Makepeace B.L."/>
        </authorList>
    </citation>
    <scope>NUCLEOTIDE SEQUENCE [LARGE SCALE GENOMIC DNA]</scope>
    <source>
        <strain evidence="10">UoL-UT</strain>
    </source>
</reference>
<dbReference type="SUPFAM" id="SSF49503">
    <property type="entry name" value="Cupredoxins"/>
    <property type="match status" value="1"/>
</dbReference>
<dbReference type="Proteomes" id="UP000288716">
    <property type="component" value="Unassembled WGS sequence"/>
</dbReference>
<dbReference type="VEuPathDB" id="VectorBase:LDEU002901"/>
<dbReference type="PANTHER" id="PTHR11304:SF29">
    <property type="entry name" value="EPHRIN"/>
    <property type="match status" value="1"/>
</dbReference>
<comment type="similarity">
    <text evidence="6">Belongs to the ephrin family.</text>
</comment>
<feature type="compositionally biased region" description="Basic and acidic residues" evidence="7">
    <location>
        <begin position="112"/>
        <end position="128"/>
    </location>
</feature>
<feature type="chain" id="PRO_5019114342" evidence="8">
    <location>
        <begin position="25"/>
        <end position="145"/>
    </location>
</feature>
<dbReference type="PANTHER" id="PTHR11304">
    <property type="entry name" value="EPHRIN"/>
    <property type="match status" value="1"/>
</dbReference>
<proteinExistence type="inferred from homology"/>
<organism evidence="10 11">
    <name type="scientific">Leptotrombidium deliense</name>
    <dbReference type="NCBI Taxonomy" id="299467"/>
    <lineage>
        <taxon>Eukaryota</taxon>
        <taxon>Metazoa</taxon>
        <taxon>Ecdysozoa</taxon>
        <taxon>Arthropoda</taxon>
        <taxon>Chelicerata</taxon>
        <taxon>Arachnida</taxon>
        <taxon>Acari</taxon>
        <taxon>Acariformes</taxon>
        <taxon>Trombidiformes</taxon>
        <taxon>Prostigmata</taxon>
        <taxon>Anystina</taxon>
        <taxon>Parasitengona</taxon>
        <taxon>Trombiculoidea</taxon>
        <taxon>Trombiculidae</taxon>
        <taxon>Leptotrombidium</taxon>
    </lineage>
</organism>
<dbReference type="PROSITE" id="PS51551">
    <property type="entry name" value="EPHRIN_RBD_2"/>
    <property type="match status" value="1"/>
</dbReference>
<dbReference type="GO" id="GO:0048013">
    <property type="term" value="P:ephrin receptor signaling pathway"/>
    <property type="evidence" value="ECO:0007669"/>
    <property type="project" value="TreeGrafter"/>
</dbReference>
<comment type="subcellular location">
    <subcellularLocation>
        <location evidence="1">Membrane</location>
    </subcellularLocation>
</comment>
<feature type="domain" description="Ephrin RBD" evidence="9">
    <location>
        <begin position="1"/>
        <end position="114"/>
    </location>
</feature>
<keyword evidence="4" id="KW-1015">Disulfide bond</keyword>
<dbReference type="InterPro" id="IPR008972">
    <property type="entry name" value="Cupredoxin"/>
</dbReference>
<comment type="caution">
    <text evidence="6">Lacks conserved residue(s) required for the propagation of feature annotation.</text>
</comment>
<dbReference type="GO" id="GO:0007411">
    <property type="term" value="P:axon guidance"/>
    <property type="evidence" value="ECO:0007669"/>
    <property type="project" value="TreeGrafter"/>
</dbReference>
<name>A0A443SNM4_9ACAR</name>
<evidence type="ECO:0000313" key="10">
    <source>
        <dbReference type="EMBL" id="RWS29139.1"/>
    </source>
</evidence>
<evidence type="ECO:0000256" key="7">
    <source>
        <dbReference type="SAM" id="MobiDB-lite"/>
    </source>
</evidence>
<dbReference type="OrthoDB" id="6250301at2759"/>
<dbReference type="GO" id="GO:0046875">
    <property type="term" value="F:ephrin receptor binding"/>
    <property type="evidence" value="ECO:0007669"/>
    <property type="project" value="TreeGrafter"/>
</dbReference>
<dbReference type="GO" id="GO:0005886">
    <property type="term" value="C:plasma membrane"/>
    <property type="evidence" value="ECO:0007669"/>
    <property type="project" value="TreeGrafter"/>
</dbReference>
<evidence type="ECO:0000256" key="6">
    <source>
        <dbReference type="PROSITE-ProRule" id="PRU00884"/>
    </source>
</evidence>
<evidence type="ECO:0000256" key="2">
    <source>
        <dbReference type="ARBA" id="ARBA00022729"/>
    </source>
</evidence>
<feature type="region of interest" description="Disordered" evidence="7">
    <location>
        <begin position="101"/>
        <end position="129"/>
    </location>
</feature>
<evidence type="ECO:0000256" key="3">
    <source>
        <dbReference type="ARBA" id="ARBA00023136"/>
    </source>
</evidence>
<comment type="caution">
    <text evidence="10">The sequence shown here is derived from an EMBL/GenBank/DDBJ whole genome shotgun (WGS) entry which is preliminary data.</text>
</comment>
<protein>
    <submittedName>
        <fullName evidence="10">Ephrin-B1-like protein</fullName>
    </submittedName>
</protein>
<dbReference type="Pfam" id="PF00812">
    <property type="entry name" value="Ephrin"/>
    <property type="match status" value="1"/>
</dbReference>
<dbReference type="Gene3D" id="2.60.40.420">
    <property type="entry name" value="Cupredoxins - blue copper proteins"/>
    <property type="match status" value="1"/>
</dbReference>
<evidence type="ECO:0000313" key="11">
    <source>
        <dbReference type="Proteomes" id="UP000288716"/>
    </source>
</evidence>
<accession>A0A443SNM4</accession>
<sequence length="145" mass="16231">MQTRIGERMNIIFLLNGLLDGVAGSSVSKEEYDSCRITNSNARKIAICDKPQQLMYFTITFRSFTPQPGGLEFKPGQDYYFISTSDGRPDGIDHRYVIPGVKHNNNNNNDVPRSDQEWTPRRADDTAKSDSGAWLTGVAVIKLNS</sequence>
<keyword evidence="11" id="KW-1185">Reference proteome</keyword>
<dbReference type="AlphaFoldDB" id="A0A443SNM4"/>
<dbReference type="InterPro" id="IPR031328">
    <property type="entry name" value="Ephrin"/>
</dbReference>